<dbReference type="OrthoDB" id="425344at2759"/>
<feature type="region of interest" description="Disordered" evidence="11">
    <location>
        <begin position="1"/>
        <end position="20"/>
    </location>
</feature>
<keyword evidence="7" id="KW-1015">Disulfide bond</keyword>
<evidence type="ECO:0000256" key="8">
    <source>
        <dbReference type="ARBA" id="ARBA00023170"/>
    </source>
</evidence>
<dbReference type="SUPFAM" id="SSF53822">
    <property type="entry name" value="Periplasmic binding protein-like I"/>
    <property type="match status" value="1"/>
</dbReference>
<dbReference type="Proteomes" id="UP000437017">
    <property type="component" value="Unassembled WGS sequence"/>
</dbReference>
<evidence type="ECO:0000259" key="12">
    <source>
        <dbReference type="Pfam" id="PF01094"/>
    </source>
</evidence>
<evidence type="ECO:0000256" key="7">
    <source>
        <dbReference type="ARBA" id="ARBA00023157"/>
    </source>
</evidence>
<evidence type="ECO:0000313" key="13">
    <source>
        <dbReference type="EMBL" id="KAB0394286.1"/>
    </source>
</evidence>
<dbReference type="InterPro" id="IPR000068">
    <property type="entry name" value="GPCR_3_Ca_sens_rcpt-rel"/>
</dbReference>
<organism evidence="13 14">
    <name type="scientific">Balaenoptera physalus</name>
    <name type="common">Fin whale</name>
    <name type="synonym">Balaena physalus</name>
    <dbReference type="NCBI Taxonomy" id="9770"/>
    <lineage>
        <taxon>Eukaryota</taxon>
        <taxon>Metazoa</taxon>
        <taxon>Chordata</taxon>
        <taxon>Craniata</taxon>
        <taxon>Vertebrata</taxon>
        <taxon>Euteleostomi</taxon>
        <taxon>Mammalia</taxon>
        <taxon>Eutheria</taxon>
        <taxon>Laurasiatheria</taxon>
        <taxon>Artiodactyla</taxon>
        <taxon>Whippomorpha</taxon>
        <taxon>Cetacea</taxon>
        <taxon>Mysticeti</taxon>
        <taxon>Balaenopteridae</taxon>
        <taxon>Balaenoptera</taxon>
    </lineage>
</organism>
<evidence type="ECO:0000313" key="14">
    <source>
        <dbReference type="Proteomes" id="UP000437017"/>
    </source>
</evidence>
<evidence type="ECO:0000256" key="3">
    <source>
        <dbReference type="ARBA" id="ARBA00022692"/>
    </source>
</evidence>
<dbReference type="EMBL" id="SGJD01002846">
    <property type="protein sequence ID" value="KAB0394286.1"/>
    <property type="molecule type" value="Genomic_DNA"/>
</dbReference>
<dbReference type="PRINTS" id="PR00248">
    <property type="entry name" value="GPCRMGR"/>
</dbReference>
<name>A0A643C1Z8_BALPH</name>
<evidence type="ECO:0000256" key="11">
    <source>
        <dbReference type="SAM" id="MobiDB-lite"/>
    </source>
</evidence>
<feature type="compositionally biased region" description="Acidic residues" evidence="11">
    <location>
        <begin position="11"/>
        <end position="20"/>
    </location>
</feature>
<keyword evidence="3" id="KW-0812">Transmembrane</keyword>
<keyword evidence="6" id="KW-0472">Membrane</keyword>
<evidence type="ECO:0000256" key="9">
    <source>
        <dbReference type="ARBA" id="ARBA00023180"/>
    </source>
</evidence>
<evidence type="ECO:0000256" key="4">
    <source>
        <dbReference type="ARBA" id="ARBA00022729"/>
    </source>
</evidence>
<evidence type="ECO:0000256" key="6">
    <source>
        <dbReference type="ARBA" id="ARBA00023136"/>
    </source>
</evidence>
<feature type="non-terminal residue" evidence="13">
    <location>
        <position position="538"/>
    </location>
</feature>
<dbReference type="AlphaFoldDB" id="A0A643C1Z8"/>
<evidence type="ECO:0000256" key="5">
    <source>
        <dbReference type="ARBA" id="ARBA00022989"/>
    </source>
</evidence>
<dbReference type="Pfam" id="PF01094">
    <property type="entry name" value="ANF_receptor"/>
    <property type="match status" value="1"/>
</dbReference>
<reference evidence="13 14" key="1">
    <citation type="journal article" date="2019" name="PLoS ONE">
        <title>Genomic analyses reveal an absence of contemporary introgressive admixture between fin whales and blue whales, despite known hybrids.</title>
        <authorList>
            <person name="Westbury M.V."/>
            <person name="Petersen B."/>
            <person name="Lorenzen E.D."/>
        </authorList>
    </citation>
    <scope>NUCLEOTIDE SEQUENCE [LARGE SCALE GENOMIC DNA]</scope>
    <source>
        <strain evidence="13">FinWhale-01</strain>
    </source>
</reference>
<comment type="caution">
    <text evidence="13">The sequence shown here is derived from an EMBL/GenBank/DDBJ whole genome shotgun (WGS) entry which is preliminary data.</text>
</comment>
<sequence>MRKNRTQSSDKDDDDDDDDDDNDCDDDYILFGKLEKRAKHLSWTMYVHIEKLKSEMFTQSTNCINSMKVPCQTPDDFVAATSPGHIMIGGLFAIHEKMLSSEDYPRWPEIQKCVGFEISNFLQTLAMIHSIEMINNSTLLSGVKLGYEIYDTCIDVTEAMAAALRFLSKFNCSREIVEFKCDYSRYMPRVKAVIGAGYSEITMAVSRMLNLQLMPQVGFVLPPYIGFDHILYHERIRVSYESNAEALSDKIHFPSFLQTVPSDFYQTKAMAHLIQKSGWNWIDNTIEVRISQTLERIIAEASKAIERNINKIWIASDNWSTATKITTIPNVKRIGKVVGFTFIGRNMSSFHSFLQNLHMFPSDNKKPLNEYAMLKALPVHTLRTGTLAYKANEDIERNFSLRNDFLWDYTEPGLVHSIQLALLDVLKSVTFTDGGSSFHFDAHGDMNTRYDVVLWKINGHMTIAKMAQYDLKNDVLIVTDQETKNEFRNLKCARPQISACNEALVEAEKTEVQVRCITKASSGDRGKRKLAYSISTGH</sequence>
<evidence type="ECO:0000256" key="10">
    <source>
        <dbReference type="ARBA" id="ARBA00039774"/>
    </source>
</evidence>
<keyword evidence="9" id="KW-0325">Glycoprotein</keyword>
<accession>A0A643C1Z8</accession>
<proteinExistence type="predicted"/>
<dbReference type="InterPro" id="IPR000337">
    <property type="entry name" value="GPCR_3"/>
</dbReference>
<keyword evidence="5" id="KW-1133">Transmembrane helix</keyword>
<keyword evidence="14" id="KW-1185">Reference proteome</keyword>
<dbReference type="GO" id="GO:0004930">
    <property type="term" value="F:G protein-coupled receptor activity"/>
    <property type="evidence" value="ECO:0007669"/>
    <property type="project" value="InterPro"/>
</dbReference>
<gene>
    <name evidence="13" type="ORF">E2I00_005696</name>
</gene>
<comment type="subunit">
    <text evidence="2">Homodimer; disulfide-linked.</text>
</comment>
<comment type="subcellular location">
    <subcellularLocation>
        <location evidence="1">Membrane</location>
        <topology evidence="1">Multi-pass membrane protein</topology>
    </subcellularLocation>
</comment>
<feature type="domain" description="Receptor ligand binding region" evidence="12">
    <location>
        <begin position="125"/>
        <end position="282"/>
    </location>
</feature>
<dbReference type="Gene3D" id="3.40.50.2300">
    <property type="match status" value="1"/>
</dbReference>
<dbReference type="InterPro" id="IPR001828">
    <property type="entry name" value="ANF_lig-bd_rcpt"/>
</dbReference>
<keyword evidence="8" id="KW-0675">Receptor</keyword>
<dbReference type="GO" id="GO:0005886">
    <property type="term" value="C:plasma membrane"/>
    <property type="evidence" value="ECO:0007669"/>
    <property type="project" value="TreeGrafter"/>
</dbReference>
<evidence type="ECO:0000256" key="2">
    <source>
        <dbReference type="ARBA" id="ARBA00011748"/>
    </source>
</evidence>
<evidence type="ECO:0000256" key="1">
    <source>
        <dbReference type="ARBA" id="ARBA00004141"/>
    </source>
</evidence>
<dbReference type="InterPro" id="IPR028082">
    <property type="entry name" value="Peripla_BP_I"/>
</dbReference>
<keyword evidence="4" id="KW-0732">Signal</keyword>
<protein>
    <recommendedName>
        <fullName evidence="10">G-protein coupled receptor family C group 6 member A</fullName>
    </recommendedName>
</protein>
<dbReference type="PANTHER" id="PTHR24061">
    <property type="entry name" value="CALCIUM-SENSING RECEPTOR-RELATED"/>
    <property type="match status" value="1"/>
</dbReference>
<dbReference type="PANTHER" id="PTHR24061:SF5">
    <property type="entry name" value="G-PROTEIN COUPLED RECEPTOR FAMILY C GROUP 6 MEMBER A"/>
    <property type="match status" value="1"/>
</dbReference>